<feature type="compositionally biased region" description="Basic residues" evidence="1">
    <location>
        <begin position="1"/>
        <end position="15"/>
    </location>
</feature>
<accession>A0A4Z1FC49</accession>
<dbReference type="EMBL" id="PQXI01000170">
    <property type="protein sequence ID" value="TGO22384.1"/>
    <property type="molecule type" value="Genomic_DNA"/>
</dbReference>
<evidence type="ECO:0000256" key="1">
    <source>
        <dbReference type="SAM" id="MobiDB-lite"/>
    </source>
</evidence>
<keyword evidence="3" id="KW-1185">Reference proteome</keyword>
<feature type="region of interest" description="Disordered" evidence="1">
    <location>
        <begin position="1"/>
        <end position="31"/>
    </location>
</feature>
<organism evidence="2 3">
    <name type="scientific">Botrytis paeoniae</name>
    <dbReference type="NCBI Taxonomy" id="278948"/>
    <lineage>
        <taxon>Eukaryota</taxon>
        <taxon>Fungi</taxon>
        <taxon>Dikarya</taxon>
        <taxon>Ascomycota</taxon>
        <taxon>Pezizomycotina</taxon>
        <taxon>Leotiomycetes</taxon>
        <taxon>Helotiales</taxon>
        <taxon>Sclerotiniaceae</taxon>
        <taxon>Botrytis</taxon>
    </lineage>
</organism>
<feature type="compositionally biased region" description="Basic and acidic residues" evidence="1">
    <location>
        <begin position="18"/>
        <end position="31"/>
    </location>
</feature>
<feature type="region of interest" description="Disordered" evidence="1">
    <location>
        <begin position="65"/>
        <end position="90"/>
    </location>
</feature>
<dbReference type="Proteomes" id="UP000297910">
    <property type="component" value="Unassembled WGS sequence"/>
</dbReference>
<evidence type="ECO:0000313" key="2">
    <source>
        <dbReference type="EMBL" id="TGO22384.1"/>
    </source>
</evidence>
<dbReference type="AlphaFoldDB" id="A0A4Z1FC49"/>
<comment type="caution">
    <text evidence="2">The sequence shown here is derived from an EMBL/GenBank/DDBJ whole genome shotgun (WGS) entry which is preliminary data.</text>
</comment>
<proteinExistence type="predicted"/>
<feature type="compositionally biased region" description="Acidic residues" evidence="1">
    <location>
        <begin position="72"/>
        <end position="90"/>
    </location>
</feature>
<name>A0A4Z1FC49_9HELO</name>
<protein>
    <submittedName>
        <fullName evidence="2">Uncharacterized protein</fullName>
    </submittedName>
</protein>
<gene>
    <name evidence="2" type="ORF">BPAE_0170g00170</name>
</gene>
<sequence length="143" mass="16316">MPYGRTKLRKAKKPNYAKADKAAKQQERRESRIAEANAAEVTRLLANEALQLARRIYALRLRDPRVGGDYADGNEEENEYEDDGEEEDPETIDEFRNRVLGWYGVHLVIERLRAMVQVTVVVFTGGVSDSLRIYIAESSVRVC</sequence>
<evidence type="ECO:0000313" key="3">
    <source>
        <dbReference type="Proteomes" id="UP000297910"/>
    </source>
</evidence>
<reference evidence="2 3" key="1">
    <citation type="submission" date="2017-12" db="EMBL/GenBank/DDBJ databases">
        <title>Comparative genomics of Botrytis spp.</title>
        <authorList>
            <person name="Valero-Jimenez C.A."/>
            <person name="Tapia P."/>
            <person name="Veloso J."/>
            <person name="Silva-Moreno E."/>
            <person name="Staats M."/>
            <person name="Valdes J.H."/>
            <person name="Van Kan J.A.L."/>
        </authorList>
    </citation>
    <scope>NUCLEOTIDE SEQUENCE [LARGE SCALE GENOMIC DNA]</scope>
    <source>
        <strain evidence="2 3">Bp0003</strain>
    </source>
</reference>